<evidence type="ECO:0000313" key="6">
    <source>
        <dbReference type="EMBL" id="KAK2991017.1"/>
    </source>
</evidence>
<keyword evidence="3" id="KW-0547">Nucleotide-binding</keyword>
<dbReference type="PANTHER" id="PTHR27002">
    <property type="entry name" value="RECEPTOR-LIKE SERINE/THREONINE-PROTEIN KINASE SD1-8"/>
    <property type="match status" value="1"/>
</dbReference>
<gene>
    <name evidence="6" type="ORF">RJ640_005499</name>
</gene>
<dbReference type="PANTHER" id="PTHR27002:SF181">
    <property type="entry name" value="RECEPTOR-LIKE SERINE_THREONINE-PROTEIN KINASE"/>
    <property type="match status" value="1"/>
</dbReference>
<comment type="caution">
    <text evidence="6">The sequence shown here is derived from an EMBL/GenBank/DDBJ whole genome shotgun (WGS) entry which is preliminary data.</text>
</comment>
<name>A0AA88RRS8_9ASTE</name>
<protein>
    <submittedName>
        <fullName evidence="6">Uncharacterized protein</fullName>
    </submittedName>
</protein>
<accession>A0AA88RRS8</accession>
<organism evidence="6 7">
    <name type="scientific">Escallonia rubra</name>
    <dbReference type="NCBI Taxonomy" id="112253"/>
    <lineage>
        <taxon>Eukaryota</taxon>
        <taxon>Viridiplantae</taxon>
        <taxon>Streptophyta</taxon>
        <taxon>Embryophyta</taxon>
        <taxon>Tracheophyta</taxon>
        <taxon>Spermatophyta</taxon>
        <taxon>Magnoliopsida</taxon>
        <taxon>eudicotyledons</taxon>
        <taxon>Gunneridae</taxon>
        <taxon>Pentapetalae</taxon>
        <taxon>asterids</taxon>
        <taxon>campanulids</taxon>
        <taxon>Escalloniales</taxon>
        <taxon>Escalloniaceae</taxon>
        <taxon>Escallonia</taxon>
    </lineage>
</organism>
<dbReference type="Proteomes" id="UP001187471">
    <property type="component" value="Unassembled WGS sequence"/>
</dbReference>
<keyword evidence="7" id="KW-1185">Reference proteome</keyword>
<keyword evidence="1" id="KW-0723">Serine/threonine-protein kinase</keyword>
<evidence type="ECO:0000256" key="4">
    <source>
        <dbReference type="ARBA" id="ARBA00022777"/>
    </source>
</evidence>
<reference evidence="6" key="1">
    <citation type="submission" date="2022-12" db="EMBL/GenBank/DDBJ databases">
        <title>Draft genome assemblies for two species of Escallonia (Escalloniales).</title>
        <authorList>
            <person name="Chanderbali A."/>
            <person name="Dervinis C."/>
            <person name="Anghel I."/>
            <person name="Soltis D."/>
            <person name="Soltis P."/>
            <person name="Zapata F."/>
        </authorList>
    </citation>
    <scope>NUCLEOTIDE SEQUENCE</scope>
    <source>
        <strain evidence="6">UCBG92.1500</strain>
        <tissue evidence="6">Leaf</tissue>
    </source>
</reference>
<keyword evidence="5" id="KW-0067">ATP-binding</keyword>
<keyword evidence="4" id="KW-0418">Kinase</keyword>
<dbReference type="SUPFAM" id="SSF56112">
    <property type="entry name" value="Protein kinase-like (PK-like)"/>
    <property type="match status" value="1"/>
</dbReference>
<dbReference type="Gene3D" id="1.10.510.10">
    <property type="entry name" value="Transferase(Phosphotransferase) domain 1"/>
    <property type="match status" value="1"/>
</dbReference>
<keyword evidence="2" id="KW-0808">Transferase</keyword>
<evidence type="ECO:0000313" key="7">
    <source>
        <dbReference type="Proteomes" id="UP001187471"/>
    </source>
</evidence>
<dbReference type="GO" id="GO:0004674">
    <property type="term" value="F:protein serine/threonine kinase activity"/>
    <property type="evidence" value="ECO:0007669"/>
    <property type="project" value="UniProtKB-KW"/>
</dbReference>
<dbReference type="InterPro" id="IPR011009">
    <property type="entry name" value="Kinase-like_dom_sf"/>
</dbReference>
<dbReference type="GO" id="GO:0005524">
    <property type="term" value="F:ATP binding"/>
    <property type="evidence" value="ECO:0007669"/>
    <property type="project" value="UniProtKB-KW"/>
</dbReference>
<dbReference type="EMBL" id="JAVXUO010000587">
    <property type="protein sequence ID" value="KAK2991017.1"/>
    <property type="molecule type" value="Genomic_DNA"/>
</dbReference>
<evidence type="ECO:0000256" key="2">
    <source>
        <dbReference type="ARBA" id="ARBA00022679"/>
    </source>
</evidence>
<dbReference type="GO" id="GO:0005886">
    <property type="term" value="C:plasma membrane"/>
    <property type="evidence" value="ECO:0007669"/>
    <property type="project" value="TreeGrafter"/>
</dbReference>
<proteinExistence type="predicted"/>
<evidence type="ECO:0000256" key="5">
    <source>
        <dbReference type="ARBA" id="ARBA00022840"/>
    </source>
</evidence>
<evidence type="ECO:0000256" key="3">
    <source>
        <dbReference type="ARBA" id="ARBA00022741"/>
    </source>
</evidence>
<sequence length="129" mass="14408">MEGLFSTKSDVYSFGVMTLEIITGKHNRGFYGAEHVENLVSCVDYEVLASHFLEETIIQMYVEGVLMTLHCCPDISGQRCYECLNGTGGYCNGRLGVNPVHPPYGILSFQAWRPTEKPTPTIRPSILCR</sequence>
<evidence type="ECO:0000256" key="1">
    <source>
        <dbReference type="ARBA" id="ARBA00022527"/>
    </source>
</evidence>
<dbReference type="AlphaFoldDB" id="A0AA88RRS8"/>